<dbReference type="RefSeq" id="WP_226543584.1">
    <property type="nucleotide sequence ID" value="NZ_JAJAPW010000004.1"/>
</dbReference>
<organism evidence="2 3">
    <name type="scientific">Neotamlana laminarinivorans</name>
    <dbReference type="NCBI Taxonomy" id="2883124"/>
    <lineage>
        <taxon>Bacteria</taxon>
        <taxon>Pseudomonadati</taxon>
        <taxon>Bacteroidota</taxon>
        <taxon>Flavobacteriia</taxon>
        <taxon>Flavobacteriales</taxon>
        <taxon>Flavobacteriaceae</taxon>
        <taxon>Neotamlana</taxon>
    </lineage>
</organism>
<evidence type="ECO:0000313" key="3">
    <source>
        <dbReference type="Proteomes" id="UP001139199"/>
    </source>
</evidence>
<sequence>MKKIASILCLCLIVFSCHEDKDDNITNTSIVFNFSHNWDGEEVSSSNFNTIQYTNANGEQLSIEKLRYLISRITFTNLNGEAYVLEGYNLVDVTNNSGLTFSSSTEIPFDTYTVSFVFGFNNDDNYQNYTDLNSESWNVPEALGGGYHYMQLEGKFIDNASAEVGYAYHAIRAVDATEDELEFTDTFIEVDLGEFELVNNVVFNVEMNIAEWFKSPNTWDLNELNNALMPNHDAQVMMFQNGQNVFSLNSIEQ</sequence>
<dbReference type="PROSITE" id="PS51257">
    <property type="entry name" value="PROKAR_LIPOPROTEIN"/>
    <property type="match status" value="1"/>
</dbReference>
<dbReference type="Proteomes" id="UP001139199">
    <property type="component" value="Unassembled WGS sequence"/>
</dbReference>
<feature type="domain" description="Copper-binding protein MbnP-like" evidence="1">
    <location>
        <begin position="28"/>
        <end position="225"/>
    </location>
</feature>
<protein>
    <recommendedName>
        <fullName evidence="1">Copper-binding protein MbnP-like domain-containing protein</fullName>
    </recommendedName>
</protein>
<gene>
    <name evidence="2" type="ORF">LG649_09430</name>
</gene>
<comment type="caution">
    <text evidence="2">The sequence shown here is derived from an EMBL/GenBank/DDBJ whole genome shotgun (WGS) entry which is preliminary data.</text>
</comment>
<dbReference type="Pfam" id="PF20243">
    <property type="entry name" value="MbnP"/>
    <property type="match status" value="1"/>
</dbReference>
<dbReference type="InterPro" id="IPR046863">
    <property type="entry name" value="MbnP-like_dom"/>
</dbReference>
<dbReference type="AlphaFoldDB" id="A0A9X1I2J9"/>
<accession>A0A9X1I2J9</accession>
<name>A0A9X1I2J9_9FLAO</name>
<proteinExistence type="predicted"/>
<dbReference type="EMBL" id="JAJAPW010000004">
    <property type="protein sequence ID" value="MCB4799067.1"/>
    <property type="molecule type" value="Genomic_DNA"/>
</dbReference>
<evidence type="ECO:0000259" key="1">
    <source>
        <dbReference type="Pfam" id="PF20243"/>
    </source>
</evidence>
<keyword evidence="3" id="KW-1185">Reference proteome</keyword>
<reference evidence="2" key="1">
    <citation type="submission" date="2021-10" db="EMBL/GenBank/DDBJ databases">
        <title>Tamlana sargassums sp. nov., and Tamlana laminarinivorans sp. nov., two new bacteria isolated from the brown alga.</title>
        <authorList>
            <person name="Li J."/>
        </authorList>
    </citation>
    <scope>NUCLEOTIDE SEQUENCE</scope>
    <source>
        <strain evidence="2">PT2-4</strain>
    </source>
</reference>
<evidence type="ECO:0000313" key="2">
    <source>
        <dbReference type="EMBL" id="MCB4799067.1"/>
    </source>
</evidence>